<dbReference type="AlphaFoldDB" id="A0AAN8J8Z7"/>
<dbReference type="PANTHER" id="PTHR12329">
    <property type="entry name" value="BCL2-ASSOCIATED ATHANOGENE"/>
    <property type="match status" value="1"/>
</dbReference>
<dbReference type="Proteomes" id="UP001347796">
    <property type="component" value="Unassembled WGS sequence"/>
</dbReference>
<dbReference type="GO" id="GO:0051087">
    <property type="term" value="F:protein-folding chaperone binding"/>
    <property type="evidence" value="ECO:0007669"/>
    <property type="project" value="InterPro"/>
</dbReference>
<name>A0AAN8J8Z7_PATCE</name>
<organism evidence="2 3">
    <name type="scientific">Patella caerulea</name>
    <name type="common">Rayed Mediterranean limpet</name>
    <dbReference type="NCBI Taxonomy" id="87958"/>
    <lineage>
        <taxon>Eukaryota</taxon>
        <taxon>Metazoa</taxon>
        <taxon>Spiralia</taxon>
        <taxon>Lophotrochozoa</taxon>
        <taxon>Mollusca</taxon>
        <taxon>Gastropoda</taxon>
        <taxon>Patellogastropoda</taxon>
        <taxon>Patelloidea</taxon>
        <taxon>Patellidae</taxon>
        <taxon>Patella</taxon>
    </lineage>
</organism>
<sequence length="204" mass="22854">MAVFGKVELFLNVSYGSKKFAIKLKLPDDDTGDVLTVKHLMEAVAEVAEIKPENQKLIYKGRSLTDPSQTLVGLGVKDGAKIMLLGKKSVAHDTEDVKKLFTIEIAVEKHDGKMIELREEIDGIRKGFLNKDLVDSALSQLKKKVGLTNEQLMKQFEVLDALRLDEDNKEARIKRKNVADRLNKSLDVCETLSEEVKELQSKTS</sequence>
<dbReference type="SUPFAM" id="SSF63491">
    <property type="entry name" value="BAG domain"/>
    <property type="match status" value="1"/>
</dbReference>
<dbReference type="PANTHER" id="PTHR12329:SF16">
    <property type="entry name" value="BAG FAMILY MOLECULAR CHAPERONE REGULATOR 1"/>
    <property type="match status" value="1"/>
</dbReference>
<dbReference type="InterPro" id="IPR000626">
    <property type="entry name" value="Ubiquitin-like_dom"/>
</dbReference>
<dbReference type="PROSITE" id="PS50053">
    <property type="entry name" value="UBIQUITIN_2"/>
    <property type="match status" value="1"/>
</dbReference>
<dbReference type="Gene3D" id="1.20.58.120">
    <property type="entry name" value="BAG domain"/>
    <property type="match status" value="1"/>
</dbReference>
<dbReference type="SUPFAM" id="SSF54236">
    <property type="entry name" value="Ubiquitin-like"/>
    <property type="match status" value="1"/>
</dbReference>
<accession>A0AAN8J8Z7</accession>
<dbReference type="CDD" id="cd01812">
    <property type="entry name" value="Ubl_BAG1"/>
    <property type="match status" value="1"/>
</dbReference>
<dbReference type="GO" id="GO:0050821">
    <property type="term" value="P:protein stabilization"/>
    <property type="evidence" value="ECO:0007669"/>
    <property type="project" value="TreeGrafter"/>
</dbReference>
<dbReference type="InterPro" id="IPR029071">
    <property type="entry name" value="Ubiquitin-like_domsf"/>
</dbReference>
<dbReference type="InterPro" id="IPR039773">
    <property type="entry name" value="BAG_chaperone_regulator"/>
</dbReference>
<keyword evidence="3" id="KW-1185">Reference proteome</keyword>
<proteinExistence type="predicted"/>
<evidence type="ECO:0000259" key="1">
    <source>
        <dbReference type="PROSITE" id="PS50053"/>
    </source>
</evidence>
<dbReference type="InterPro" id="IPR036533">
    <property type="entry name" value="BAG_dom_sf"/>
</dbReference>
<dbReference type="Pfam" id="PF00240">
    <property type="entry name" value="ubiquitin"/>
    <property type="match status" value="1"/>
</dbReference>
<evidence type="ECO:0000313" key="2">
    <source>
        <dbReference type="EMBL" id="KAK6173162.1"/>
    </source>
</evidence>
<evidence type="ECO:0000313" key="3">
    <source>
        <dbReference type="Proteomes" id="UP001347796"/>
    </source>
</evidence>
<protein>
    <recommendedName>
        <fullName evidence="1">Ubiquitin-like domain-containing protein</fullName>
    </recommendedName>
</protein>
<dbReference type="GO" id="GO:0000774">
    <property type="term" value="F:adenyl-nucleotide exchange factor activity"/>
    <property type="evidence" value="ECO:0007669"/>
    <property type="project" value="TreeGrafter"/>
</dbReference>
<feature type="domain" description="Ubiquitin-like" evidence="1">
    <location>
        <begin position="36"/>
        <end position="91"/>
    </location>
</feature>
<dbReference type="EMBL" id="JAZGQO010000011">
    <property type="protein sequence ID" value="KAK6173162.1"/>
    <property type="molecule type" value="Genomic_DNA"/>
</dbReference>
<dbReference type="GO" id="GO:0016020">
    <property type="term" value="C:membrane"/>
    <property type="evidence" value="ECO:0007669"/>
    <property type="project" value="TreeGrafter"/>
</dbReference>
<comment type="caution">
    <text evidence="2">The sequence shown here is derived from an EMBL/GenBank/DDBJ whole genome shotgun (WGS) entry which is preliminary data.</text>
</comment>
<dbReference type="GO" id="GO:0005634">
    <property type="term" value="C:nucleus"/>
    <property type="evidence" value="ECO:0007669"/>
    <property type="project" value="TreeGrafter"/>
</dbReference>
<dbReference type="GO" id="GO:0005829">
    <property type="term" value="C:cytosol"/>
    <property type="evidence" value="ECO:0007669"/>
    <property type="project" value="TreeGrafter"/>
</dbReference>
<gene>
    <name evidence="2" type="ORF">SNE40_016670</name>
</gene>
<reference evidence="2 3" key="1">
    <citation type="submission" date="2024-01" db="EMBL/GenBank/DDBJ databases">
        <title>The genome of the rayed Mediterranean limpet Patella caerulea (Linnaeus, 1758).</title>
        <authorList>
            <person name="Anh-Thu Weber A."/>
            <person name="Halstead-Nussloch G."/>
        </authorList>
    </citation>
    <scope>NUCLEOTIDE SEQUENCE [LARGE SCALE GENOMIC DNA]</scope>
    <source>
        <strain evidence="2">AATW-2023a</strain>
        <tissue evidence="2">Whole specimen</tissue>
    </source>
</reference>
<dbReference type="Gene3D" id="3.10.20.90">
    <property type="entry name" value="Phosphatidylinositol 3-kinase Catalytic Subunit, Chain A, domain 1"/>
    <property type="match status" value="1"/>
</dbReference>
<dbReference type="SMART" id="SM00213">
    <property type="entry name" value="UBQ"/>
    <property type="match status" value="1"/>
</dbReference>